<dbReference type="Proteomes" id="UP000664203">
    <property type="component" value="Unassembled WGS sequence"/>
</dbReference>
<keyword evidence="2" id="KW-1185">Reference proteome</keyword>
<protein>
    <recommendedName>
        <fullName evidence="3">Peroxisomal membrane protein 4</fullName>
    </recommendedName>
</protein>
<proteinExistence type="predicted"/>
<sequence length="212" mass="23983">MDAIKENVNKIILNHHYADYLALVKAARNGAVYGAKVRFPHALVMVFLFRSGPLREKLRLIYKATRTHARNLATFAVVYKFSMICLRRTSPTGKERSFDTFLAGLIGGYTVFGRGIQSSVNQQIVIYVFARVMLALAKLTVQRRSQGGVGMGRALREKVEGNAWPVFASLSWAAVMWIFRWYPATIQPSLRSSMQYMCAILTSLIPLRQTFQ</sequence>
<organism evidence="1 2">
    <name type="scientific">Alectoria fallacina</name>
    <dbReference type="NCBI Taxonomy" id="1903189"/>
    <lineage>
        <taxon>Eukaryota</taxon>
        <taxon>Fungi</taxon>
        <taxon>Dikarya</taxon>
        <taxon>Ascomycota</taxon>
        <taxon>Pezizomycotina</taxon>
        <taxon>Lecanoromycetes</taxon>
        <taxon>OSLEUM clade</taxon>
        <taxon>Lecanoromycetidae</taxon>
        <taxon>Lecanorales</taxon>
        <taxon>Lecanorineae</taxon>
        <taxon>Parmeliaceae</taxon>
        <taxon>Alectoria</taxon>
    </lineage>
</organism>
<evidence type="ECO:0000313" key="1">
    <source>
        <dbReference type="EMBL" id="CAF9904133.1"/>
    </source>
</evidence>
<dbReference type="EMBL" id="CAJPDR010000003">
    <property type="protein sequence ID" value="CAF9904133.1"/>
    <property type="molecule type" value="Genomic_DNA"/>
</dbReference>
<accession>A0A8H3I4B7</accession>
<dbReference type="InterPro" id="IPR019531">
    <property type="entry name" value="Pmp4"/>
</dbReference>
<dbReference type="PANTHER" id="PTHR15460:SF3">
    <property type="entry name" value="PEROXISOMAL MEMBRANE PROTEIN 4"/>
    <property type="match status" value="1"/>
</dbReference>
<dbReference type="AlphaFoldDB" id="A0A8H3I4B7"/>
<evidence type="ECO:0000313" key="2">
    <source>
        <dbReference type="Proteomes" id="UP000664203"/>
    </source>
</evidence>
<dbReference type="Pfam" id="PF02466">
    <property type="entry name" value="Tim17"/>
    <property type="match status" value="1"/>
</dbReference>
<dbReference type="OrthoDB" id="39659at2759"/>
<evidence type="ECO:0008006" key="3">
    <source>
        <dbReference type="Google" id="ProtNLM"/>
    </source>
</evidence>
<dbReference type="PANTHER" id="PTHR15460">
    <property type="entry name" value="PEROXISOMAL MEMBRANE PROTEIN 4"/>
    <property type="match status" value="1"/>
</dbReference>
<reference evidence="1" key="1">
    <citation type="submission" date="2021-03" db="EMBL/GenBank/DDBJ databases">
        <authorList>
            <person name="Tagirdzhanova G."/>
        </authorList>
    </citation>
    <scope>NUCLEOTIDE SEQUENCE</scope>
</reference>
<comment type="caution">
    <text evidence="1">The sequence shown here is derived from an EMBL/GenBank/DDBJ whole genome shotgun (WGS) entry which is preliminary data.</text>
</comment>
<name>A0A8H3I4B7_9LECA</name>
<dbReference type="PIRSF" id="PIRSF013674">
    <property type="entry name" value="PXMP4"/>
    <property type="match status" value="1"/>
</dbReference>
<dbReference type="GO" id="GO:0005778">
    <property type="term" value="C:peroxisomal membrane"/>
    <property type="evidence" value="ECO:0007669"/>
    <property type="project" value="TreeGrafter"/>
</dbReference>
<gene>
    <name evidence="1" type="ORF">ALECFALPRED_004861</name>
</gene>